<keyword evidence="2 5" id="KW-0812">Transmembrane</keyword>
<feature type="domain" description="Major facilitator superfamily (MFS) profile" evidence="6">
    <location>
        <begin position="27"/>
        <end position="426"/>
    </location>
</feature>
<dbReference type="InterPro" id="IPR020846">
    <property type="entry name" value="MFS_dom"/>
</dbReference>
<evidence type="ECO:0000313" key="8">
    <source>
        <dbReference type="Proteomes" id="UP001501116"/>
    </source>
</evidence>
<feature type="transmembrane region" description="Helical" evidence="5">
    <location>
        <begin position="99"/>
        <end position="124"/>
    </location>
</feature>
<dbReference type="Gene3D" id="1.20.1250.20">
    <property type="entry name" value="MFS general substrate transporter like domains"/>
    <property type="match status" value="2"/>
</dbReference>
<dbReference type="RefSeq" id="WP_344431864.1">
    <property type="nucleotide sequence ID" value="NZ_BAAANN010000071.1"/>
</dbReference>
<protein>
    <submittedName>
        <fullName evidence="7">MFS transporter</fullName>
    </submittedName>
</protein>
<feature type="transmembrane region" description="Helical" evidence="5">
    <location>
        <begin position="24"/>
        <end position="44"/>
    </location>
</feature>
<feature type="transmembrane region" description="Helical" evidence="5">
    <location>
        <begin position="337"/>
        <end position="359"/>
    </location>
</feature>
<dbReference type="CDD" id="cd17319">
    <property type="entry name" value="MFS_ExuT_GudP_like"/>
    <property type="match status" value="1"/>
</dbReference>
<evidence type="ECO:0000259" key="6">
    <source>
        <dbReference type="PROSITE" id="PS50850"/>
    </source>
</evidence>
<dbReference type="PANTHER" id="PTHR11662">
    <property type="entry name" value="SOLUTE CARRIER FAMILY 17"/>
    <property type="match status" value="1"/>
</dbReference>
<evidence type="ECO:0000256" key="1">
    <source>
        <dbReference type="ARBA" id="ARBA00004651"/>
    </source>
</evidence>
<evidence type="ECO:0000313" key="7">
    <source>
        <dbReference type="EMBL" id="GAA1993331.1"/>
    </source>
</evidence>
<dbReference type="SUPFAM" id="SSF103473">
    <property type="entry name" value="MFS general substrate transporter"/>
    <property type="match status" value="1"/>
</dbReference>
<feature type="transmembrane region" description="Helical" evidence="5">
    <location>
        <begin position="312"/>
        <end position="331"/>
    </location>
</feature>
<sequence length="440" mass="47918">MTATNGSPRTDVAGQGLFSGRLRWLIAGGLLLPVTFVMSMDRAAMTVAAPVIQKEYGFSVTEMSVILTSFWWAYALFQVPGGLLAKRFGPRRVLALAGIWWSVFTFLTPYGVVFLGFVVIRILLGLGQAADWPTSVYTLQRWFPRREQSRANSLLLCGLYLGNVIGSPLVVWIIDSFGWEDSFHVFAVVGLVLALLWWWVVRDEPSSHPNASGAEVRHIESDRQRTEAEVALPWRAFARSGQFWAIGAQYACLLLIQGFFATWLPTYLVDARGLSLREMGFLGSLPWVAMIAGVFGMGALNDRVFRRWRGRVRIASAGYLLAAAFLVLGALSTSVPVLITCLCLSLGAVGVVQVHVWAACQDLGGGYSATVTGWTNLWGNLMSAAGPLCTGILVGIGGNWVLAMGILAISGLLGVVCWFFVHPERPLRAPELTSSSLQKG</sequence>
<feature type="transmembrane region" description="Helical" evidence="5">
    <location>
        <begin position="243"/>
        <end position="264"/>
    </location>
</feature>
<keyword evidence="8" id="KW-1185">Reference proteome</keyword>
<feature type="transmembrane region" description="Helical" evidence="5">
    <location>
        <begin position="400"/>
        <end position="421"/>
    </location>
</feature>
<dbReference type="Proteomes" id="UP001501116">
    <property type="component" value="Unassembled WGS sequence"/>
</dbReference>
<keyword evidence="4 5" id="KW-0472">Membrane</keyword>
<dbReference type="InterPro" id="IPR050382">
    <property type="entry name" value="MFS_Na/Anion_cotransporter"/>
</dbReference>
<accession>A0ABN2SVW1</accession>
<evidence type="ECO:0000256" key="3">
    <source>
        <dbReference type="ARBA" id="ARBA00022989"/>
    </source>
</evidence>
<feature type="transmembrane region" description="Helical" evidence="5">
    <location>
        <begin position="371"/>
        <end position="394"/>
    </location>
</feature>
<evidence type="ECO:0000256" key="5">
    <source>
        <dbReference type="SAM" id="Phobius"/>
    </source>
</evidence>
<dbReference type="EMBL" id="BAAANN010000071">
    <property type="protein sequence ID" value="GAA1993331.1"/>
    <property type="molecule type" value="Genomic_DNA"/>
</dbReference>
<reference evidence="7 8" key="1">
    <citation type="journal article" date="2019" name="Int. J. Syst. Evol. Microbiol.">
        <title>The Global Catalogue of Microorganisms (GCM) 10K type strain sequencing project: providing services to taxonomists for standard genome sequencing and annotation.</title>
        <authorList>
            <consortium name="The Broad Institute Genomics Platform"/>
            <consortium name="The Broad Institute Genome Sequencing Center for Infectious Disease"/>
            <person name="Wu L."/>
            <person name="Ma J."/>
        </authorList>
    </citation>
    <scope>NUCLEOTIDE SEQUENCE [LARGE SCALE GENOMIC DNA]</scope>
    <source>
        <strain evidence="7 8">JCM 14545</strain>
    </source>
</reference>
<keyword evidence="3 5" id="KW-1133">Transmembrane helix</keyword>
<gene>
    <name evidence="7" type="ORF">GCM10009754_85710</name>
</gene>
<dbReference type="Pfam" id="PF07690">
    <property type="entry name" value="MFS_1"/>
    <property type="match status" value="1"/>
</dbReference>
<evidence type="ECO:0000256" key="4">
    <source>
        <dbReference type="ARBA" id="ARBA00023136"/>
    </source>
</evidence>
<proteinExistence type="predicted"/>
<feature type="transmembrane region" description="Helical" evidence="5">
    <location>
        <begin position="284"/>
        <end position="300"/>
    </location>
</feature>
<organism evidence="7 8">
    <name type="scientific">Amycolatopsis minnesotensis</name>
    <dbReference type="NCBI Taxonomy" id="337894"/>
    <lineage>
        <taxon>Bacteria</taxon>
        <taxon>Bacillati</taxon>
        <taxon>Actinomycetota</taxon>
        <taxon>Actinomycetes</taxon>
        <taxon>Pseudonocardiales</taxon>
        <taxon>Pseudonocardiaceae</taxon>
        <taxon>Amycolatopsis</taxon>
    </lineage>
</organism>
<dbReference type="InterPro" id="IPR036259">
    <property type="entry name" value="MFS_trans_sf"/>
</dbReference>
<dbReference type="PROSITE" id="PS50850">
    <property type="entry name" value="MFS"/>
    <property type="match status" value="1"/>
</dbReference>
<comment type="caution">
    <text evidence="7">The sequence shown here is derived from an EMBL/GenBank/DDBJ whole genome shotgun (WGS) entry which is preliminary data.</text>
</comment>
<feature type="transmembrane region" description="Helical" evidence="5">
    <location>
        <begin position="56"/>
        <end position="79"/>
    </location>
</feature>
<feature type="transmembrane region" description="Helical" evidence="5">
    <location>
        <begin position="183"/>
        <end position="201"/>
    </location>
</feature>
<feature type="transmembrane region" description="Helical" evidence="5">
    <location>
        <begin position="154"/>
        <end position="177"/>
    </location>
</feature>
<evidence type="ECO:0000256" key="2">
    <source>
        <dbReference type="ARBA" id="ARBA00022692"/>
    </source>
</evidence>
<dbReference type="InterPro" id="IPR011701">
    <property type="entry name" value="MFS"/>
</dbReference>
<name>A0ABN2SVW1_9PSEU</name>
<dbReference type="PANTHER" id="PTHR11662:SF399">
    <property type="entry name" value="FI19708P1-RELATED"/>
    <property type="match status" value="1"/>
</dbReference>
<comment type="subcellular location">
    <subcellularLocation>
        <location evidence="1">Cell membrane</location>
        <topology evidence="1">Multi-pass membrane protein</topology>
    </subcellularLocation>
</comment>